<keyword evidence="3" id="KW-1185">Reference proteome</keyword>
<name>A0A4R8UHZ5_9MICO</name>
<evidence type="ECO:0000313" key="3">
    <source>
        <dbReference type="Proteomes" id="UP000297866"/>
    </source>
</evidence>
<comment type="caution">
    <text evidence="2">The sequence shown here is derived from an EMBL/GenBank/DDBJ whole genome shotgun (WGS) entry which is preliminary data.</text>
</comment>
<sequence length="115" mass="12848">MPLWTSVTLTYDSLFDGVGVELKILSQGADPRSIDLLSQFIENTSERRTRMDAVAGSATLDAFWGALRGKEDSFVEFFRALDRVNQILMRRAERRGQHRSSRAQVAKGSVPSRSG</sequence>
<dbReference type="RefSeq" id="WP_134486718.1">
    <property type="nucleotide sequence ID" value="NZ_SOEZ01000006.1"/>
</dbReference>
<evidence type="ECO:0000313" key="2">
    <source>
        <dbReference type="EMBL" id="TFB56731.1"/>
    </source>
</evidence>
<dbReference type="AlphaFoldDB" id="A0A4R8UHZ5"/>
<accession>A0A4R8UHZ5</accession>
<organism evidence="2 3">
    <name type="scientific">Cryobacterium tagatosivorans</name>
    <dbReference type="NCBI Taxonomy" id="1259199"/>
    <lineage>
        <taxon>Bacteria</taxon>
        <taxon>Bacillati</taxon>
        <taxon>Actinomycetota</taxon>
        <taxon>Actinomycetes</taxon>
        <taxon>Micrococcales</taxon>
        <taxon>Microbacteriaceae</taxon>
        <taxon>Cryobacterium</taxon>
    </lineage>
</organism>
<dbReference type="EMBL" id="SOEZ01000006">
    <property type="protein sequence ID" value="TFB56731.1"/>
    <property type="molecule type" value="Genomic_DNA"/>
</dbReference>
<protein>
    <submittedName>
        <fullName evidence="2">Uncharacterized protein</fullName>
    </submittedName>
</protein>
<proteinExistence type="predicted"/>
<evidence type="ECO:0000256" key="1">
    <source>
        <dbReference type="SAM" id="MobiDB-lite"/>
    </source>
</evidence>
<feature type="region of interest" description="Disordered" evidence="1">
    <location>
        <begin position="92"/>
        <end position="115"/>
    </location>
</feature>
<dbReference type="OrthoDB" id="6770443at2"/>
<reference evidence="2 3" key="1">
    <citation type="submission" date="2019-03" db="EMBL/GenBank/DDBJ databases">
        <title>Genomics of glacier-inhabiting Cryobacterium strains.</title>
        <authorList>
            <person name="Liu Q."/>
            <person name="Xin Y.-H."/>
        </authorList>
    </citation>
    <scope>NUCLEOTIDE SEQUENCE [LARGE SCALE GENOMIC DNA]</scope>
    <source>
        <strain evidence="2 3">Sr47</strain>
    </source>
</reference>
<dbReference type="Proteomes" id="UP000297866">
    <property type="component" value="Unassembled WGS sequence"/>
</dbReference>
<gene>
    <name evidence="2" type="ORF">E3O23_00500</name>
</gene>